<reference evidence="5 6" key="1">
    <citation type="submission" date="2017-12" db="EMBL/GenBank/DDBJ databases">
        <title>Sequencing the genomes of 1000 Actinobacteria strains.</title>
        <authorList>
            <person name="Klenk H.-P."/>
        </authorList>
    </citation>
    <scope>NUCLEOTIDE SEQUENCE [LARGE SCALE GENOMIC DNA]</scope>
    <source>
        <strain evidence="5 6">DSM 45165</strain>
    </source>
</reference>
<evidence type="ECO:0000313" key="5">
    <source>
        <dbReference type="EMBL" id="PKW00111.1"/>
    </source>
</evidence>
<keyword evidence="3" id="KW-0067">ATP-binding</keyword>
<evidence type="ECO:0000259" key="4">
    <source>
        <dbReference type="SMART" id="SM00797"/>
    </source>
</evidence>
<gene>
    <name evidence="5" type="ORF">ATK30_0194</name>
</gene>
<keyword evidence="6" id="KW-1185">Reference proteome</keyword>
<accession>A0A2N3X1W5</accession>
<protein>
    <submittedName>
        <fullName evidence="5">Biotin-dependent carboxylase-like uncharacterized protein</fullName>
    </submittedName>
</protein>
<proteinExistence type="predicted"/>
<keyword evidence="1" id="KW-0547">Nucleotide-binding</keyword>
<dbReference type="SMART" id="SM00797">
    <property type="entry name" value="AHS2"/>
    <property type="match status" value="1"/>
</dbReference>
<dbReference type="GO" id="GO:0016787">
    <property type="term" value="F:hydrolase activity"/>
    <property type="evidence" value="ECO:0007669"/>
    <property type="project" value="UniProtKB-KW"/>
</dbReference>
<organism evidence="5 6">
    <name type="scientific">Amycolatopsis echigonensis</name>
    <dbReference type="NCBI Taxonomy" id="2576905"/>
    <lineage>
        <taxon>Bacteria</taxon>
        <taxon>Bacillati</taxon>
        <taxon>Actinomycetota</taxon>
        <taxon>Actinomycetes</taxon>
        <taxon>Pseudonocardiales</taxon>
        <taxon>Pseudonocardiaceae</taxon>
        <taxon>Amycolatopsis</taxon>
    </lineage>
</organism>
<dbReference type="Proteomes" id="UP000233750">
    <property type="component" value="Unassembled WGS sequence"/>
</dbReference>
<dbReference type="InterPro" id="IPR003778">
    <property type="entry name" value="CT_A_B"/>
</dbReference>
<comment type="caution">
    <text evidence="5">The sequence shown here is derived from an EMBL/GenBank/DDBJ whole genome shotgun (WGS) entry which is preliminary data.</text>
</comment>
<evidence type="ECO:0000256" key="1">
    <source>
        <dbReference type="ARBA" id="ARBA00022741"/>
    </source>
</evidence>
<dbReference type="PANTHER" id="PTHR43309">
    <property type="entry name" value="5-OXOPROLINASE SUBUNIT C"/>
    <property type="match status" value="1"/>
</dbReference>
<dbReference type="InterPro" id="IPR029000">
    <property type="entry name" value="Cyclophilin-like_dom_sf"/>
</dbReference>
<sequence length="323" mass="33724">MAVEIRKPGLLCSVQDHGRTGNYHLGIPPAGAMDQIAYRSANLLVGNPETAAALECALIGPELVSTVDTHIAVTGAEIPVTVDGEPQPTNTAISLPAGKVLACGFATAGARAYIAVAGGIDVPERLGSRSTYALGGLGGHNGRPLRPGDVLDIGTPGTVVTGRTLEANLRSRLAKSYELRVVTGLYDHLVKPDSLAGFFADTWKVASESDRIGYRFNGGSPLQYVDRTPPFGAGSDPSNIVDAPYPIGSIQVPGGTQPIVLHRDAVSAGGYMTLGTVISADMDLLGQMAPHTEVQFVQVTMDDALRARHDRAGRLQAIRDALA</sequence>
<evidence type="ECO:0000313" key="6">
    <source>
        <dbReference type="Proteomes" id="UP000233750"/>
    </source>
</evidence>
<dbReference type="AlphaFoldDB" id="A0A2N3X1W5"/>
<dbReference type="OrthoDB" id="9768696at2"/>
<dbReference type="NCBIfam" id="TIGR00724">
    <property type="entry name" value="urea_amlyse_rel"/>
    <property type="match status" value="1"/>
</dbReference>
<dbReference type="Gene3D" id="2.40.100.10">
    <property type="entry name" value="Cyclophilin-like"/>
    <property type="match status" value="1"/>
</dbReference>
<evidence type="ECO:0000256" key="2">
    <source>
        <dbReference type="ARBA" id="ARBA00022801"/>
    </source>
</evidence>
<dbReference type="Pfam" id="PF02626">
    <property type="entry name" value="CT_A_B"/>
    <property type="match status" value="1"/>
</dbReference>
<dbReference type="GO" id="GO:0005524">
    <property type="term" value="F:ATP binding"/>
    <property type="evidence" value="ECO:0007669"/>
    <property type="project" value="UniProtKB-KW"/>
</dbReference>
<dbReference type="PANTHER" id="PTHR43309:SF3">
    <property type="entry name" value="5-OXOPROLINASE SUBUNIT C"/>
    <property type="match status" value="1"/>
</dbReference>
<evidence type="ECO:0000256" key="3">
    <source>
        <dbReference type="ARBA" id="ARBA00022840"/>
    </source>
</evidence>
<dbReference type="RefSeq" id="WP_101433824.1">
    <property type="nucleotide sequence ID" value="NZ_PJMY01000001.1"/>
</dbReference>
<keyword evidence="2" id="KW-0378">Hydrolase</keyword>
<dbReference type="SUPFAM" id="SSF50891">
    <property type="entry name" value="Cyclophilin-like"/>
    <property type="match status" value="1"/>
</dbReference>
<dbReference type="InterPro" id="IPR052708">
    <property type="entry name" value="PxpC"/>
</dbReference>
<feature type="domain" description="Carboxyltransferase" evidence="4">
    <location>
        <begin position="24"/>
        <end position="312"/>
    </location>
</feature>
<name>A0A2N3X1W5_9PSEU</name>
<dbReference type="EMBL" id="PJMY01000001">
    <property type="protein sequence ID" value="PKW00111.1"/>
    <property type="molecule type" value="Genomic_DNA"/>
</dbReference>